<reference evidence="2" key="1">
    <citation type="submission" date="2024-07" db="EMBL/GenBank/DDBJ databases">
        <title>Two chromosome-level genome assemblies of Korean endemic species Abeliophyllum distichum and Forsythia ovata (Oleaceae).</title>
        <authorList>
            <person name="Jang H."/>
        </authorList>
    </citation>
    <scope>NUCLEOTIDE SEQUENCE [LARGE SCALE GENOMIC DNA]</scope>
</reference>
<gene>
    <name evidence="1" type="ORF">Adt_35941</name>
</gene>
<accession>A0ABD1QG54</accession>
<sequence>MGRQPSVTLVIPIPGPTPSETSFTLTNPASIAAVLDLTPSIATASSIGSVSTRPPPVDAPALSNHFGGSDVQGLMPDVLQLGCSRGLTRNLPQETRVPLRIDEATVDLLRPSEARICIEVNLEHKLLDRIWIDRGSFWQPIVYERLPHFCTKCCHMCHIIDQCRMGNPSLDSIVTQATKPFVVLTCKPIVAPAPKPIVAPTPKPFVQATIVDSAREDKEKEVVDEAPRQWVLVVGSSSAQSSVVIPPFVVHVRPAHQLLPIILIVLASKPARPAVYDLLLDHMMSVPRETSSLSVPIIFSIPAHIPSPDQAIEPFDTNLHISPCLSCNENVETLISLDNDFFPIEVHQ</sequence>
<dbReference type="AlphaFoldDB" id="A0ABD1QG54"/>
<dbReference type="PANTHER" id="PTHR31286:SF180">
    <property type="entry name" value="OS10G0362600 PROTEIN"/>
    <property type="match status" value="1"/>
</dbReference>
<proteinExistence type="predicted"/>
<dbReference type="Proteomes" id="UP001604336">
    <property type="component" value="Unassembled WGS sequence"/>
</dbReference>
<name>A0ABD1QG54_9LAMI</name>
<comment type="caution">
    <text evidence="1">The sequence shown here is derived from an EMBL/GenBank/DDBJ whole genome shotgun (WGS) entry which is preliminary data.</text>
</comment>
<evidence type="ECO:0000313" key="1">
    <source>
        <dbReference type="EMBL" id="KAL2475205.1"/>
    </source>
</evidence>
<dbReference type="EMBL" id="JBFOLK010000011">
    <property type="protein sequence ID" value="KAL2475205.1"/>
    <property type="molecule type" value="Genomic_DNA"/>
</dbReference>
<dbReference type="PANTHER" id="PTHR31286">
    <property type="entry name" value="GLYCINE-RICH CELL WALL STRUCTURAL PROTEIN 1.8-LIKE"/>
    <property type="match status" value="1"/>
</dbReference>
<protein>
    <submittedName>
        <fullName evidence="1">Uncharacterized protein</fullName>
    </submittedName>
</protein>
<dbReference type="InterPro" id="IPR040256">
    <property type="entry name" value="At4g02000-like"/>
</dbReference>
<evidence type="ECO:0000313" key="2">
    <source>
        <dbReference type="Proteomes" id="UP001604336"/>
    </source>
</evidence>
<organism evidence="1 2">
    <name type="scientific">Abeliophyllum distichum</name>
    <dbReference type="NCBI Taxonomy" id="126358"/>
    <lineage>
        <taxon>Eukaryota</taxon>
        <taxon>Viridiplantae</taxon>
        <taxon>Streptophyta</taxon>
        <taxon>Embryophyta</taxon>
        <taxon>Tracheophyta</taxon>
        <taxon>Spermatophyta</taxon>
        <taxon>Magnoliopsida</taxon>
        <taxon>eudicotyledons</taxon>
        <taxon>Gunneridae</taxon>
        <taxon>Pentapetalae</taxon>
        <taxon>asterids</taxon>
        <taxon>lamiids</taxon>
        <taxon>Lamiales</taxon>
        <taxon>Oleaceae</taxon>
        <taxon>Forsythieae</taxon>
        <taxon>Abeliophyllum</taxon>
    </lineage>
</organism>
<keyword evidence="2" id="KW-1185">Reference proteome</keyword>